<dbReference type="InterPro" id="IPR036291">
    <property type="entry name" value="NAD(P)-bd_dom_sf"/>
</dbReference>
<evidence type="ECO:0000313" key="3">
    <source>
        <dbReference type="Proteomes" id="UP001596098"/>
    </source>
</evidence>
<dbReference type="InterPro" id="IPR001509">
    <property type="entry name" value="Epimerase_deHydtase"/>
</dbReference>
<organism evidence="2 3">
    <name type="scientific">Nocardioides yefusunii</name>
    <dbReference type="NCBI Taxonomy" id="2500546"/>
    <lineage>
        <taxon>Bacteria</taxon>
        <taxon>Bacillati</taxon>
        <taxon>Actinomycetota</taxon>
        <taxon>Actinomycetes</taxon>
        <taxon>Propionibacteriales</taxon>
        <taxon>Nocardioidaceae</taxon>
        <taxon>Nocardioides</taxon>
    </lineage>
</organism>
<dbReference type="InterPro" id="IPR051207">
    <property type="entry name" value="ComplexI_NDUFA9_subunit"/>
</dbReference>
<evidence type="ECO:0000259" key="1">
    <source>
        <dbReference type="Pfam" id="PF01370"/>
    </source>
</evidence>
<dbReference type="PANTHER" id="PTHR12126">
    <property type="entry name" value="NADH-UBIQUINONE OXIDOREDUCTASE 39 KDA SUBUNIT-RELATED"/>
    <property type="match status" value="1"/>
</dbReference>
<protein>
    <submittedName>
        <fullName evidence="2">NAD-dependent epimerase/dehydratase family protein</fullName>
    </submittedName>
</protein>
<dbReference type="Gene3D" id="3.40.50.720">
    <property type="entry name" value="NAD(P)-binding Rossmann-like Domain"/>
    <property type="match status" value="1"/>
</dbReference>
<dbReference type="Proteomes" id="UP001596098">
    <property type="component" value="Unassembled WGS sequence"/>
</dbReference>
<proteinExistence type="predicted"/>
<evidence type="ECO:0000313" key="2">
    <source>
        <dbReference type="EMBL" id="MFC6152903.1"/>
    </source>
</evidence>
<reference evidence="3" key="1">
    <citation type="journal article" date="2019" name="Int. J. Syst. Evol. Microbiol.">
        <title>The Global Catalogue of Microorganisms (GCM) 10K type strain sequencing project: providing services to taxonomists for standard genome sequencing and annotation.</title>
        <authorList>
            <consortium name="The Broad Institute Genomics Platform"/>
            <consortium name="The Broad Institute Genome Sequencing Center for Infectious Disease"/>
            <person name="Wu L."/>
            <person name="Ma J."/>
        </authorList>
    </citation>
    <scope>NUCLEOTIDE SEQUENCE [LARGE SCALE GENOMIC DNA]</scope>
    <source>
        <strain evidence="3">DFY28</strain>
    </source>
</reference>
<dbReference type="RefSeq" id="WP_164878627.1">
    <property type="nucleotide sequence ID" value="NZ_CP034929.1"/>
</dbReference>
<sequence length="305" mass="32134">MTGSPVSPVAVVGATGFVGRAVLAAFEQRGIEVRAIRAPRLETSARQVDALHAEMAAPALRAESERLREELRGCSVVVNAAGLSDATSGGDVLFGANALLPGLLAASTEPGTGFVHVSSAAVQGRRAVLDETTEVEPFSPYSEAKALGEAMVPDGSVVFRPTSVQGAGRRVTASLVRLCSSPLASVAAPGDFPTPQVLVENVADAIVFVALRAEDAPRVVLQPWEGVTTGELVRLLGQRRPLQVPQWLARALVRLGYALKPLTSRAAGIARRLEMLWFGQGQAPGWLDDKWAPPVGPEGWKKLSR</sequence>
<name>A0ABW1QUD5_9ACTN</name>
<dbReference type="EMBL" id="JBHSQI010000002">
    <property type="protein sequence ID" value="MFC6152903.1"/>
    <property type="molecule type" value="Genomic_DNA"/>
</dbReference>
<dbReference type="SUPFAM" id="SSF51735">
    <property type="entry name" value="NAD(P)-binding Rossmann-fold domains"/>
    <property type="match status" value="1"/>
</dbReference>
<keyword evidence="3" id="KW-1185">Reference proteome</keyword>
<comment type="caution">
    <text evidence="2">The sequence shown here is derived from an EMBL/GenBank/DDBJ whole genome shotgun (WGS) entry which is preliminary data.</text>
</comment>
<gene>
    <name evidence="2" type="ORF">ACFPWU_04370</name>
</gene>
<dbReference type="PANTHER" id="PTHR12126:SF16">
    <property type="entry name" value="MIOREX COMPLEX COMPONENT 2"/>
    <property type="match status" value="1"/>
</dbReference>
<accession>A0ABW1QUD5</accession>
<dbReference type="Pfam" id="PF01370">
    <property type="entry name" value="Epimerase"/>
    <property type="match status" value="1"/>
</dbReference>
<feature type="domain" description="NAD-dependent epimerase/dehydratase" evidence="1">
    <location>
        <begin position="9"/>
        <end position="212"/>
    </location>
</feature>